<evidence type="ECO:0000256" key="4">
    <source>
        <dbReference type="SAM" id="Phobius"/>
    </source>
</evidence>
<feature type="transmembrane region" description="Helical" evidence="4">
    <location>
        <begin position="286"/>
        <end position="304"/>
    </location>
</feature>
<sequence length="408" mass="43967">MPFFRFVVENFRWLAAGLLLTFFSSFGQTFFISLFAGEIRAEFSLSHGDFGGIYMAATLFSAGTLTVIGKVVDDHTIAAVAVGVILGLTAFCIAMANVANVWMLFAVIYGLRLFGQGMMTHTAFTAMGRWYSAQRGRAVSVATLGHQVGEALLPILFVALIGLVGWRAGWWIAASALFLGALPAILWLLQVERTPRARKVTGAPETGRQWTRGEVLRDPAFWIISCGTLAPPFIGTTIFFHQVYLVELRGWTRELFAAAFIAMSSMTVVFALATGLAIDRYSALKMLPFFLLPLSLACLVLAGVTHPAAAFIFMMLLGASYGISSTLFGALWPEVYGTRHLGAIRSVVVALMVLSSALGPGVTGWLIDLGVAYEYQMVAMAGYCMVMIALMTVVSGSVSRRLAGAAGF</sequence>
<dbReference type="InterPro" id="IPR020846">
    <property type="entry name" value="MFS_dom"/>
</dbReference>
<gene>
    <name evidence="6" type="ORF">H2509_19745</name>
</gene>
<reference evidence="6 7" key="1">
    <citation type="submission" date="2020-07" db="EMBL/GenBank/DDBJ databases">
        <title>Stappia sp., F7233, whole genome shotgun sequencing project.</title>
        <authorList>
            <person name="Jiang S."/>
            <person name="Liu Z.W."/>
            <person name="Du Z.J."/>
        </authorList>
    </citation>
    <scope>NUCLEOTIDE SEQUENCE [LARGE SCALE GENOMIC DNA]</scope>
    <source>
        <strain evidence="6 7">F7233</strain>
    </source>
</reference>
<keyword evidence="2 4" id="KW-1133">Transmembrane helix</keyword>
<keyword evidence="7" id="KW-1185">Reference proteome</keyword>
<feature type="transmembrane region" description="Helical" evidence="4">
    <location>
        <begin position="170"/>
        <end position="189"/>
    </location>
</feature>
<dbReference type="Pfam" id="PF07690">
    <property type="entry name" value="MFS_1"/>
    <property type="match status" value="1"/>
</dbReference>
<comment type="caution">
    <text evidence="6">The sequence shown here is derived from an EMBL/GenBank/DDBJ whole genome shotgun (WGS) entry which is preliminary data.</text>
</comment>
<dbReference type="InterPro" id="IPR036259">
    <property type="entry name" value="MFS_trans_sf"/>
</dbReference>
<dbReference type="PROSITE" id="PS50850">
    <property type="entry name" value="MFS"/>
    <property type="match status" value="1"/>
</dbReference>
<organism evidence="6 7">
    <name type="scientific">Stappia albiluteola</name>
    <dbReference type="NCBI Taxonomy" id="2758565"/>
    <lineage>
        <taxon>Bacteria</taxon>
        <taxon>Pseudomonadati</taxon>
        <taxon>Pseudomonadota</taxon>
        <taxon>Alphaproteobacteria</taxon>
        <taxon>Hyphomicrobiales</taxon>
        <taxon>Stappiaceae</taxon>
        <taxon>Stappia</taxon>
    </lineage>
</organism>
<dbReference type="Proteomes" id="UP000541109">
    <property type="component" value="Unassembled WGS sequence"/>
</dbReference>
<feature type="transmembrane region" description="Helical" evidence="4">
    <location>
        <begin position="344"/>
        <end position="367"/>
    </location>
</feature>
<feature type="transmembrane region" description="Helical" evidence="4">
    <location>
        <begin position="76"/>
        <end position="96"/>
    </location>
</feature>
<evidence type="ECO:0000313" key="6">
    <source>
        <dbReference type="EMBL" id="MBA5779369.1"/>
    </source>
</evidence>
<keyword evidence="1 4" id="KW-0812">Transmembrane</keyword>
<evidence type="ECO:0000256" key="3">
    <source>
        <dbReference type="ARBA" id="ARBA00023136"/>
    </source>
</evidence>
<dbReference type="SUPFAM" id="SSF103473">
    <property type="entry name" value="MFS general substrate transporter"/>
    <property type="match status" value="1"/>
</dbReference>
<feature type="transmembrane region" description="Helical" evidence="4">
    <location>
        <begin position="138"/>
        <end position="164"/>
    </location>
</feature>
<feature type="transmembrane region" description="Helical" evidence="4">
    <location>
        <begin position="310"/>
        <end position="332"/>
    </location>
</feature>
<feature type="transmembrane region" description="Helical" evidence="4">
    <location>
        <begin position="51"/>
        <end position="69"/>
    </location>
</feature>
<evidence type="ECO:0000259" key="5">
    <source>
        <dbReference type="PROSITE" id="PS50850"/>
    </source>
</evidence>
<evidence type="ECO:0000256" key="2">
    <source>
        <dbReference type="ARBA" id="ARBA00022989"/>
    </source>
</evidence>
<evidence type="ECO:0000256" key="1">
    <source>
        <dbReference type="ARBA" id="ARBA00022692"/>
    </source>
</evidence>
<dbReference type="GO" id="GO:0022857">
    <property type="term" value="F:transmembrane transporter activity"/>
    <property type="evidence" value="ECO:0007669"/>
    <property type="project" value="InterPro"/>
</dbReference>
<evidence type="ECO:0000313" key="7">
    <source>
        <dbReference type="Proteomes" id="UP000541109"/>
    </source>
</evidence>
<dbReference type="Gene3D" id="1.20.1250.20">
    <property type="entry name" value="MFS general substrate transporter like domains"/>
    <property type="match status" value="1"/>
</dbReference>
<name>A0A839ALR1_9HYPH</name>
<feature type="domain" description="Major facilitator superfamily (MFS) profile" evidence="5">
    <location>
        <begin position="13"/>
        <end position="399"/>
    </location>
</feature>
<dbReference type="EMBL" id="JACFXV010000067">
    <property type="protein sequence ID" value="MBA5779369.1"/>
    <property type="molecule type" value="Genomic_DNA"/>
</dbReference>
<keyword evidence="3 4" id="KW-0472">Membrane</keyword>
<feature type="transmembrane region" description="Helical" evidence="4">
    <location>
        <begin position="373"/>
        <end position="394"/>
    </location>
</feature>
<accession>A0A839ALR1</accession>
<dbReference type="InterPro" id="IPR011701">
    <property type="entry name" value="MFS"/>
</dbReference>
<feature type="transmembrane region" description="Helical" evidence="4">
    <location>
        <begin position="220"/>
        <end position="243"/>
    </location>
</feature>
<feature type="transmembrane region" description="Helical" evidence="4">
    <location>
        <begin position="255"/>
        <end position="274"/>
    </location>
</feature>
<feature type="transmembrane region" description="Helical" evidence="4">
    <location>
        <begin position="102"/>
        <end position="126"/>
    </location>
</feature>
<proteinExistence type="predicted"/>
<dbReference type="AlphaFoldDB" id="A0A839ALR1"/>
<dbReference type="InterPro" id="IPR050327">
    <property type="entry name" value="Proton-linked_MCT"/>
</dbReference>
<protein>
    <submittedName>
        <fullName evidence="6">MFS transporter</fullName>
    </submittedName>
</protein>
<dbReference type="PANTHER" id="PTHR11360">
    <property type="entry name" value="MONOCARBOXYLATE TRANSPORTER"/>
    <property type="match status" value="1"/>
</dbReference>